<dbReference type="InterPro" id="IPR036412">
    <property type="entry name" value="HAD-like_sf"/>
</dbReference>
<accession>A0A3M0SW57</accession>
<dbReference type="NCBIfam" id="TIGR01549">
    <property type="entry name" value="HAD-SF-IA-v1"/>
    <property type="match status" value="1"/>
</dbReference>
<proteinExistence type="predicted"/>
<dbReference type="PANTHER" id="PTHR43611">
    <property type="entry name" value="ALPHA-D-GLUCOSE 1-PHOSPHATE PHOSPHATASE"/>
    <property type="match status" value="1"/>
</dbReference>
<dbReference type="EMBL" id="RFAQ01000010">
    <property type="protein sequence ID" value="RMD02713.1"/>
    <property type="molecule type" value="Genomic_DNA"/>
</dbReference>
<dbReference type="SUPFAM" id="SSF56784">
    <property type="entry name" value="HAD-like"/>
    <property type="match status" value="1"/>
</dbReference>
<dbReference type="RefSeq" id="WP_122058109.1">
    <property type="nucleotide sequence ID" value="NZ_RFAQ01000010.1"/>
</dbReference>
<name>A0A3M0SW57_9CLOT</name>
<dbReference type="NCBIfam" id="TIGR01509">
    <property type="entry name" value="HAD-SF-IA-v3"/>
    <property type="match status" value="1"/>
</dbReference>
<dbReference type="AlphaFoldDB" id="A0A3M0SW57"/>
<protein>
    <submittedName>
        <fullName evidence="1">HAD family phosphatase</fullName>
    </submittedName>
</protein>
<gene>
    <name evidence="1" type="ORF">D9O40_05270</name>
</gene>
<dbReference type="PRINTS" id="PR00413">
    <property type="entry name" value="HADHALOGNASE"/>
</dbReference>
<organism evidence="1 2">
    <name type="scientific">Clostridium autoethanogenum</name>
    <dbReference type="NCBI Taxonomy" id="84023"/>
    <lineage>
        <taxon>Bacteria</taxon>
        <taxon>Bacillati</taxon>
        <taxon>Bacillota</taxon>
        <taxon>Clostridia</taxon>
        <taxon>Eubacteriales</taxon>
        <taxon>Clostridiaceae</taxon>
        <taxon>Clostridium</taxon>
    </lineage>
</organism>
<dbReference type="Gene3D" id="1.10.150.240">
    <property type="entry name" value="Putative phosphatase, domain 2"/>
    <property type="match status" value="1"/>
</dbReference>
<dbReference type="Proteomes" id="UP000277999">
    <property type="component" value="Unassembled WGS sequence"/>
</dbReference>
<evidence type="ECO:0000313" key="2">
    <source>
        <dbReference type="Proteomes" id="UP000277999"/>
    </source>
</evidence>
<dbReference type="InterPro" id="IPR006439">
    <property type="entry name" value="HAD-SF_hydro_IA"/>
</dbReference>
<dbReference type="PANTHER" id="PTHR43611:SF3">
    <property type="entry name" value="FLAVIN MONONUCLEOTIDE HYDROLASE 1, CHLOROPLATIC"/>
    <property type="match status" value="1"/>
</dbReference>
<sequence>MSTNIEAILFDSGRVLNYPRSGNWFITPNFFKYVDKNVFNSISKDRKKLSFKKAYDYINSCKLIKTQEEEYRHFVEYYNIFFKGFPELSLSTDNVENVAKDLVYNPKKYVFFEEVAGVISMLRKKYKLGVVSDAWPSLNSVFEAVKLRKYFSTFIISSVLGVTKPDSIMYQTALDELGVLPQNAIFVDDNLKNCIGANKLGIYSVLLCRNKHKYILNKLLSIGKKYDVVNNLQQLDTLKDMRKNGYL</sequence>
<dbReference type="InterPro" id="IPR023214">
    <property type="entry name" value="HAD_sf"/>
</dbReference>
<comment type="caution">
    <text evidence="1">The sequence shown here is derived from an EMBL/GenBank/DDBJ whole genome shotgun (WGS) entry which is preliminary data.</text>
</comment>
<reference evidence="1 2" key="1">
    <citation type="submission" date="2018-10" db="EMBL/GenBank/DDBJ databases">
        <title>Genome-centric metagenomics revealed C2 chemical producing, CO utilizing Clostridium with novel acetogenic gene cluster.</title>
        <authorList>
            <person name="Kang H."/>
            <person name="Park B."/>
            <person name="Choi I.G."/>
            <person name="Chang I.S."/>
        </authorList>
    </citation>
    <scope>NUCLEOTIDE SEQUENCE [LARGE SCALE GENOMIC DNA]</scope>
    <source>
        <strain evidence="1 2">H21-9</strain>
    </source>
</reference>
<dbReference type="InterPro" id="IPR041492">
    <property type="entry name" value="HAD_2"/>
</dbReference>
<dbReference type="Pfam" id="PF13419">
    <property type="entry name" value="HAD_2"/>
    <property type="match status" value="1"/>
</dbReference>
<evidence type="ECO:0000313" key="1">
    <source>
        <dbReference type="EMBL" id="RMD02713.1"/>
    </source>
</evidence>
<dbReference type="InterPro" id="IPR023198">
    <property type="entry name" value="PGP-like_dom2"/>
</dbReference>
<dbReference type="Gene3D" id="3.40.50.1000">
    <property type="entry name" value="HAD superfamily/HAD-like"/>
    <property type="match status" value="1"/>
</dbReference>